<dbReference type="Proteomes" id="UP000784294">
    <property type="component" value="Unassembled WGS sequence"/>
</dbReference>
<sequence length="84" mass="9693">MAIRVYHSARHDRPCSHLFHWEFGVRIVLPAMHNTIRPSFWWPRETAKWRPQAGLPKETREAGLMASSIGCLRSVARIVSLEGE</sequence>
<name>A0A3S5BLR4_9PLAT</name>
<keyword evidence="2" id="KW-1185">Reference proteome</keyword>
<dbReference type="AlphaFoldDB" id="A0A3S5BLR4"/>
<proteinExistence type="predicted"/>
<reference evidence="1" key="1">
    <citation type="submission" date="2018-11" db="EMBL/GenBank/DDBJ databases">
        <authorList>
            <consortium name="Pathogen Informatics"/>
        </authorList>
    </citation>
    <scope>NUCLEOTIDE SEQUENCE</scope>
</reference>
<gene>
    <name evidence="1" type="ORF">PXEA_LOCUS1817</name>
</gene>
<evidence type="ECO:0000313" key="2">
    <source>
        <dbReference type="Proteomes" id="UP000784294"/>
    </source>
</evidence>
<organism evidence="1 2">
    <name type="scientific">Protopolystoma xenopodis</name>
    <dbReference type="NCBI Taxonomy" id="117903"/>
    <lineage>
        <taxon>Eukaryota</taxon>
        <taxon>Metazoa</taxon>
        <taxon>Spiralia</taxon>
        <taxon>Lophotrochozoa</taxon>
        <taxon>Platyhelminthes</taxon>
        <taxon>Monogenea</taxon>
        <taxon>Polyopisthocotylea</taxon>
        <taxon>Polystomatidea</taxon>
        <taxon>Polystomatidae</taxon>
        <taxon>Protopolystoma</taxon>
    </lineage>
</organism>
<comment type="caution">
    <text evidence="1">The sequence shown here is derived from an EMBL/GenBank/DDBJ whole genome shotgun (WGS) entry which is preliminary data.</text>
</comment>
<evidence type="ECO:0000313" key="1">
    <source>
        <dbReference type="EMBL" id="VEL08377.1"/>
    </source>
</evidence>
<accession>A0A3S5BLR4</accession>
<dbReference type="EMBL" id="CAAALY010003797">
    <property type="protein sequence ID" value="VEL08377.1"/>
    <property type="molecule type" value="Genomic_DNA"/>
</dbReference>
<protein>
    <submittedName>
        <fullName evidence="1">Uncharacterized protein</fullName>
    </submittedName>
</protein>